<evidence type="ECO:0000313" key="1">
    <source>
        <dbReference type="EMBL" id="CAH8243851.1"/>
    </source>
</evidence>
<protein>
    <submittedName>
        <fullName evidence="1">Uncharacterized protein</fullName>
    </submittedName>
</protein>
<evidence type="ECO:0000313" key="2">
    <source>
        <dbReference type="Proteomes" id="UP001154322"/>
    </source>
</evidence>
<reference evidence="1" key="1">
    <citation type="submission" date="2022-06" db="EMBL/GenBank/DDBJ databases">
        <authorList>
            <person name="Dietemann V."/>
            <person name="Ory F."/>
            <person name="Dainat B."/>
            <person name="Oberhansli S."/>
        </authorList>
    </citation>
    <scope>NUCLEOTIDE SEQUENCE</scope>
    <source>
        <strain evidence="1">Ena-SAMPLE-TAB-26-04-2022-14:26:32:270-5432</strain>
    </source>
</reference>
<proteinExistence type="predicted"/>
<dbReference type="EMBL" id="CALYLO010000001">
    <property type="protein sequence ID" value="CAH8243851.1"/>
    <property type="molecule type" value="Genomic_DNA"/>
</dbReference>
<name>A0ABN8TYL4_9BACL</name>
<dbReference type="Proteomes" id="UP001154322">
    <property type="component" value="Unassembled WGS sequence"/>
</dbReference>
<accession>A0ABN8TYL4</accession>
<organism evidence="1 2">
    <name type="scientific">Paenibacillus melissococcoides</name>
    <dbReference type="NCBI Taxonomy" id="2912268"/>
    <lineage>
        <taxon>Bacteria</taxon>
        <taxon>Bacillati</taxon>
        <taxon>Bacillota</taxon>
        <taxon>Bacilli</taxon>
        <taxon>Bacillales</taxon>
        <taxon>Paenibacillaceae</taxon>
        <taxon>Paenibacillus</taxon>
    </lineage>
</organism>
<sequence length="68" mass="7877">MTALAEAATIEWTEEPQQGASLLLRFFLRIGGGGALERSFYGILREMTLRKKRMYVRKKAWQTDRKTV</sequence>
<dbReference type="RefSeq" id="WP_261944713.1">
    <property type="nucleotide sequence ID" value="NZ_CALYLO010000001.1"/>
</dbReference>
<gene>
    <name evidence="1" type="ORF">WJ0W_001090</name>
</gene>
<comment type="caution">
    <text evidence="1">The sequence shown here is derived from an EMBL/GenBank/DDBJ whole genome shotgun (WGS) entry which is preliminary data.</text>
</comment>
<keyword evidence="2" id="KW-1185">Reference proteome</keyword>